<dbReference type="OrthoDB" id="674571at2"/>
<dbReference type="RefSeq" id="WP_116977121.1">
    <property type="nucleotide sequence ID" value="NZ_QPMM01000009.1"/>
</dbReference>
<dbReference type="EMBL" id="QPMM01000009">
    <property type="protein sequence ID" value="RFS21173.1"/>
    <property type="molecule type" value="Genomic_DNA"/>
</dbReference>
<dbReference type="AlphaFoldDB" id="A0A3E1Y832"/>
<sequence>MNLIERNEVRGFGQPVLLGRRLTVFNTLFYANARNSIGEFLEEFAVSIDELKSAVSYCKNRECKTLHHPTDKYCDGCILRSFAEGYQSTKNDFTEEGGISYSKDGTIIFLGTLTELDDDEFGQLGWILAEKVEKRLLVL</sequence>
<reference evidence="1 2" key="1">
    <citation type="submission" date="2018-07" db="EMBL/GenBank/DDBJ databases">
        <title>Chitinophaga K2CV101002-2 sp. nov., isolated from a monsoon evergreen broad-leaved forest soil.</title>
        <authorList>
            <person name="Lv Y."/>
        </authorList>
    </citation>
    <scope>NUCLEOTIDE SEQUENCE [LARGE SCALE GENOMIC DNA]</scope>
    <source>
        <strain evidence="1 2">GDMCC 1.1288</strain>
    </source>
</reference>
<evidence type="ECO:0008006" key="3">
    <source>
        <dbReference type="Google" id="ProtNLM"/>
    </source>
</evidence>
<evidence type="ECO:0000313" key="1">
    <source>
        <dbReference type="EMBL" id="RFS21173.1"/>
    </source>
</evidence>
<keyword evidence="2" id="KW-1185">Reference proteome</keyword>
<accession>A0A3E1Y832</accession>
<protein>
    <recommendedName>
        <fullName evidence="3">DUF433 domain-containing protein</fullName>
    </recommendedName>
</protein>
<dbReference type="Proteomes" id="UP000260644">
    <property type="component" value="Unassembled WGS sequence"/>
</dbReference>
<name>A0A3E1Y832_9BACT</name>
<proteinExistence type="predicted"/>
<gene>
    <name evidence="1" type="ORF">DVR12_17725</name>
</gene>
<organism evidence="1 2">
    <name type="scientific">Chitinophaga silvatica</name>
    <dbReference type="NCBI Taxonomy" id="2282649"/>
    <lineage>
        <taxon>Bacteria</taxon>
        <taxon>Pseudomonadati</taxon>
        <taxon>Bacteroidota</taxon>
        <taxon>Chitinophagia</taxon>
        <taxon>Chitinophagales</taxon>
        <taxon>Chitinophagaceae</taxon>
        <taxon>Chitinophaga</taxon>
    </lineage>
</organism>
<comment type="caution">
    <text evidence="1">The sequence shown here is derived from an EMBL/GenBank/DDBJ whole genome shotgun (WGS) entry which is preliminary data.</text>
</comment>
<evidence type="ECO:0000313" key="2">
    <source>
        <dbReference type="Proteomes" id="UP000260644"/>
    </source>
</evidence>